<dbReference type="InterPro" id="IPR052158">
    <property type="entry name" value="INH-QAR"/>
</dbReference>
<dbReference type="InterPro" id="IPR018060">
    <property type="entry name" value="HTH_AraC"/>
</dbReference>
<dbReference type="InterPro" id="IPR002818">
    <property type="entry name" value="DJ-1/PfpI"/>
</dbReference>
<dbReference type="GO" id="GO:0003700">
    <property type="term" value="F:DNA-binding transcription factor activity"/>
    <property type="evidence" value="ECO:0007669"/>
    <property type="project" value="InterPro"/>
</dbReference>
<dbReference type="InterPro" id="IPR029062">
    <property type="entry name" value="Class_I_gatase-like"/>
</dbReference>
<dbReference type="Gene3D" id="1.10.10.60">
    <property type="entry name" value="Homeodomain-like"/>
    <property type="match status" value="1"/>
</dbReference>
<dbReference type="PANTHER" id="PTHR43130:SF3">
    <property type="entry name" value="HTH-TYPE TRANSCRIPTIONAL REGULATOR RV1931C"/>
    <property type="match status" value="1"/>
</dbReference>
<dbReference type="SUPFAM" id="SSF52317">
    <property type="entry name" value="Class I glutamine amidotransferase-like"/>
    <property type="match status" value="1"/>
</dbReference>
<dbReference type="Pfam" id="PF00165">
    <property type="entry name" value="HTH_AraC"/>
    <property type="match status" value="1"/>
</dbReference>
<evidence type="ECO:0000256" key="2">
    <source>
        <dbReference type="ARBA" id="ARBA00023163"/>
    </source>
</evidence>
<dbReference type="EMBL" id="JADKFW010000010">
    <property type="protein sequence ID" value="MBK9718309.1"/>
    <property type="molecule type" value="Genomic_DNA"/>
</dbReference>
<dbReference type="InterPro" id="IPR009057">
    <property type="entry name" value="Homeodomain-like_sf"/>
</dbReference>
<dbReference type="PANTHER" id="PTHR43130">
    <property type="entry name" value="ARAC-FAMILY TRANSCRIPTIONAL REGULATOR"/>
    <property type="match status" value="1"/>
</dbReference>
<accession>A0A9D7SBT3</accession>
<keyword evidence="2" id="KW-0804">Transcription</keyword>
<sequence length="308" mass="35334">MPVKIIFLILPKVHLMDLAGPDQVFFEGIEYGADLCIEYVTIGKSIITSAGLQLGIMKHFSEIKLTKGDFIIIPGTQLSYFQSIAYKSNTSLHQWIRSAYELKVNICSICSGAFALAHIGILKNKMCTTHWKRTCLLKELYPDIEVIENVLYTEDSGIYTSAGVASGIDLALHILEQLYGKYFAHKVARELVIYKRRSGHQKQQSDLLEFRNHIHAGIHRVQDWLQNNIHTKTSIEELAVVAHMSSRNFTRIFKKETGLTVHEYLQLLRLEKVKEWMFNPNISKKQMAEKCGLKSERQINRIIQQIDQ</sequence>
<protein>
    <submittedName>
        <fullName evidence="4">DJ-1/PfpI family protein</fullName>
    </submittedName>
</protein>
<dbReference type="Proteomes" id="UP000808349">
    <property type="component" value="Unassembled WGS sequence"/>
</dbReference>
<feature type="domain" description="HTH araC/xylS-type" evidence="3">
    <location>
        <begin position="219"/>
        <end position="308"/>
    </location>
</feature>
<evidence type="ECO:0000259" key="3">
    <source>
        <dbReference type="PROSITE" id="PS01124"/>
    </source>
</evidence>
<evidence type="ECO:0000256" key="1">
    <source>
        <dbReference type="ARBA" id="ARBA00023015"/>
    </source>
</evidence>
<organism evidence="4 5">
    <name type="scientific">Candidatus Defluviibacterium haderslevense</name>
    <dbReference type="NCBI Taxonomy" id="2981993"/>
    <lineage>
        <taxon>Bacteria</taxon>
        <taxon>Pseudomonadati</taxon>
        <taxon>Bacteroidota</taxon>
        <taxon>Saprospiria</taxon>
        <taxon>Saprospirales</taxon>
        <taxon>Saprospiraceae</taxon>
        <taxon>Candidatus Defluviibacterium</taxon>
    </lineage>
</organism>
<proteinExistence type="predicted"/>
<gene>
    <name evidence="4" type="ORF">IPO85_12525</name>
</gene>
<dbReference type="PROSITE" id="PS01124">
    <property type="entry name" value="HTH_ARAC_FAMILY_2"/>
    <property type="match status" value="1"/>
</dbReference>
<dbReference type="Pfam" id="PF01965">
    <property type="entry name" value="DJ-1_PfpI"/>
    <property type="match status" value="1"/>
</dbReference>
<dbReference type="Gene3D" id="3.40.50.880">
    <property type="match status" value="1"/>
</dbReference>
<evidence type="ECO:0000313" key="4">
    <source>
        <dbReference type="EMBL" id="MBK9718309.1"/>
    </source>
</evidence>
<name>A0A9D7SBT3_9BACT</name>
<reference evidence="4 5" key="1">
    <citation type="submission" date="2020-10" db="EMBL/GenBank/DDBJ databases">
        <title>Connecting structure to function with the recovery of over 1000 high-quality activated sludge metagenome-assembled genomes encoding full-length rRNA genes using long-read sequencing.</title>
        <authorList>
            <person name="Singleton C.M."/>
            <person name="Petriglieri F."/>
            <person name="Kristensen J.M."/>
            <person name="Kirkegaard R.H."/>
            <person name="Michaelsen T.Y."/>
            <person name="Andersen M.H."/>
            <person name="Karst S.M."/>
            <person name="Dueholm M.S."/>
            <person name="Nielsen P.H."/>
            <person name="Albertsen M."/>
        </authorList>
    </citation>
    <scope>NUCLEOTIDE SEQUENCE [LARGE SCALE GENOMIC DNA]</scope>
    <source>
        <strain evidence="4">Ribe_18-Q3-R11-54_BAT3C.373</strain>
    </source>
</reference>
<comment type="caution">
    <text evidence="4">The sequence shown here is derived from an EMBL/GenBank/DDBJ whole genome shotgun (WGS) entry which is preliminary data.</text>
</comment>
<dbReference type="SMART" id="SM00342">
    <property type="entry name" value="HTH_ARAC"/>
    <property type="match status" value="1"/>
</dbReference>
<dbReference type="GO" id="GO:0043565">
    <property type="term" value="F:sequence-specific DNA binding"/>
    <property type="evidence" value="ECO:0007669"/>
    <property type="project" value="InterPro"/>
</dbReference>
<dbReference type="SUPFAM" id="SSF46689">
    <property type="entry name" value="Homeodomain-like"/>
    <property type="match status" value="1"/>
</dbReference>
<keyword evidence="1" id="KW-0805">Transcription regulation</keyword>
<dbReference type="AlphaFoldDB" id="A0A9D7SBT3"/>
<evidence type="ECO:0000313" key="5">
    <source>
        <dbReference type="Proteomes" id="UP000808349"/>
    </source>
</evidence>